<dbReference type="InterPro" id="IPR016155">
    <property type="entry name" value="Mopterin_synth/thiamin_S_b"/>
</dbReference>
<dbReference type="EMBL" id="QHLQ01000024">
    <property type="protein sequence ID" value="NIZ62934.1"/>
    <property type="molecule type" value="Genomic_DNA"/>
</dbReference>
<proteinExistence type="predicted"/>
<sequence>MTDGLEKVEVEASNTGELLDALAKDYPALVPVIEAGVSIAIDGRIIATGLMEPLRPDQEIYLMQRLKGG</sequence>
<dbReference type="CDD" id="cd17040">
    <property type="entry name" value="Ubl_MoaD_like"/>
    <property type="match status" value="1"/>
</dbReference>
<keyword evidence="2" id="KW-1185">Reference proteome</keyword>
<gene>
    <name evidence="1" type="ORF">DL239_18370</name>
</gene>
<protein>
    <recommendedName>
        <fullName evidence="3">MoaD/ThiS family protein</fullName>
    </recommendedName>
</protein>
<comment type="caution">
    <text evidence="1">The sequence shown here is derived from an EMBL/GenBank/DDBJ whole genome shotgun (WGS) entry which is preliminary data.</text>
</comment>
<evidence type="ECO:0000313" key="1">
    <source>
        <dbReference type="EMBL" id="NIZ62934.1"/>
    </source>
</evidence>
<dbReference type="InterPro" id="IPR012675">
    <property type="entry name" value="Beta-grasp_dom_sf"/>
</dbReference>
<dbReference type="SUPFAM" id="SSF54285">
    <property type="entry name" value="MoaD/ThiS"/>
    <property type="match status" value="1"/>
</dbReference>
<organism evidence="1 2">
    <name type="scientific">Parasedimentitalea denitrificans</name>
    <dbReference type="NCBI Taxonomy" id="2211118"/>
    <lineage>
        <taxon>Bacteria</taxon>
        <taxon>Pseudomonadati</taxon>
        <taxon>Pseudomonadota</taxon>
        <taxon>Alphaproteobacteria</taxon>
        <taxon>Rhodobacterales</taxon>
        <taxon>Paracoccaceae</taxon>
        <taxon>Parasedimentitalea</taxon>
    </lineage>
</organism>
<dbReference type="Pfam" id="PF02597">
    <property type="entry name" value="ThiS"/>
    <property type="match status" value="1"/>
</dbReference>
<dbReference type="Gene3D" id="3.10.20.30">
    <property type="match status" value="1"/>
</dbReference>
<evidence type="ECO:0008006" key="3">
    <source>
        <dbReference type="Google" id="ProtNLM"/>
    </source>
</evidence>
<reference evidence="1 2" key="1">
    <citation type="submission" date="2018-05" db="EMBL/GenBank/DDBJ databases">
        <authorList>
            <person name="Zhang Y.-J."/>
        </authorList>
    </citation>
    <scope>NUCLEOTIDE SEQUENCE [LARGE SCALE GENOMIC DNA]</scope>
    <source>
        <strain evidence="1 2">CY04</strain>
    </source>
</reference>
<evidence type="ECO:0000313" key="2">
    <source>
        <dbReference type="Proteomes" id="UP001429564"/>
    </source>
</evidence>
<dbReference type="InterPro" id="IPR003749">
    <property type="entry name" value="ThiS/MoaD-like"/>
</dbReference>
<accession>A0ABX0WB89</accession>
<dbReference type="Proteomes" id="UP001429564">
    <property type="component" value="Unassembled WGS sequence"/>
</dbReference>
<name>A0ABX0WB89_9RHOB</name>